<feature type="compositionally biased region" description="Basic residues" evidence="1">
    <location>
        <begin position="138"/>
        <end position="147"/>
    </location>
</feature>
<dbReference type="AlphaFoldDB" id="A0A0E0M925"/>
<dbReference type="Proteomes" id="UP000026962">
    <property type="component" value="Chromosome 10"/>
</dbReference>
<evidence type="ECO:0000313" key="3">
    <source>
        <dbReference type="Proteomes" id="UP000026962"/>
    </source>
</evidence>
<dbReference type="EnsemblPlants" id="OPUNC10G12490.1">
    <property type="protein sequence ID" value="OPUNC10G12490.1"/>
    <property type="gene ID" value="OPUNC10G12490"/>
</dbReference>
<name>A0A0E0M925_ORYPU</name>
<sequence>MSPLFAPAAAAASASASYCPRGGGDAVTASGCDCGGEVAAGGPEGAPCKLEFGGSVAEGEIVPAAEAPIDGLGNTRMISRFGCRIRGVGVPACRPAEKLKLTQRLLLISVWNLEIVVAGVLLVQMPTKTAMQEGKTPKPQKLKKGWKKSSAARFQKQH</sequence>
<accession>A0A0E0M925</accession>
<dbReference type="Gramene" id="OPUNC10G12490.1">
    <property type="protein sequence ID" value="OPUNC10G12490.1"/>
    <property type="gene ID" value="OPUNC10G12490"/>
</dbReference>
<proteinExistence type="predicted"/>
<reference evidence="2" key="1">
    <citation type="submission" date="2015-04" db="UniProtKB">
        <authorList>
            <consortium name="EnsemblPlants"/>
        </authorList>
    </citation>
    <scope>IDENTIFICATION</scope>
</reference>
<evidence type="ECO:0000313" key="2">
    <source>
        <dbReference type="EnsemblPlants" id="OPUNC10G12490.1"/>
    </source>
</evidence>
<reference evidence="2" key="2">
    <citation type="submission" date="2018-05" db="EMBL/GenBank/DDBJ databases">
        <title>OpunRS2 (Oryza punctata Reference Sequence Version 2).</title>
        <authorList>
            <person name="Zhang J."/>
            <person name="Kudrna D."/>
            <person name="Lee S."/>
            <person name="Talag J."/>
            <person name="Welchert J."/>
            <person name="Wing R.A."/>
        </authorList>
    </citation>
    <scope>NUCLEOTIDE SEQUENCE [LARGE SCALE GENOMIC DNA]</scope>
</reference>
<keyword evidence="3" id="KW-1185">Reference proteome</keyword>
<protein>
    <submittedName>
        <fullName evidence="2">Uncharacterized protein</fullName>
    </submittedName>
</protein>
<evidence type="ECO:0000256" key="1">
    <source>
        <dbReference type="SAM" id="MobiDB-lite"/>
    </source>
</evidence>
<organism evidence="2">
    <name type="scientific">Oryza punctata</name>
    <name type="common">Red rice</name>
    <dbReference type="NCBI Taxonomy" id="4537"/>
    <lineage>
        <taxon>Eukaryota</taxon>
        <taxon>Viridiplantae</taxon>
        <taxon>Streptophyta</taxon>
        <taxon>Embryophyta</taxon>
        <taxon>Tracheophyta</taxon>
        <taxon>Spermatophyta</taxon>
        <taxon>Magnoliopsida</taxon>
        <taxon>Liliopsida</taxon>
        <taxon>Poales</taxon>
        <taxon>Poaceae</taxon>
        <taxon>BOP clade</taxon>
        <taxon>Oryzoideae</taxon>
        <taxon>Oryzeae</taxon>
        <taxon>Oryzinae</taxon>
        <taxon>Oryza</taxon>
    </lineage>
</organism>
<feature type="region of interest" description="Disordered" evidence="1">
    <location>
        <begin position="130"/>
        <end position="158"/>
    </location>
</feature>
<dbReference type="HOGENOM" id="CLU_1672122_0_0_1"/>